<evidence type="ECO:0000313" key="2">
    <source>
        <dbReference type="Proteomes" id="UP000316304"/>
    </source>
</evidence>
<evidence type="ECO:0000313" key="1">
    <source>
        <dbReference type="EMBL" id="TWU17728.1"/>
    </source>
</evidence>
<proteinExistence type="predicted"/>
<gene>
    <name evidence="1" type="ORF">Pla52o_49430</name>
</gene>
<sequence length="172" mass="18383">MHGDGVRFPFVRPSRRDFCALRRSVNRLAVLSGAWSLAPGGGVAGGGGRAHASMLGSPMLGCSGVGPLLCAGHVSQRDSDAIVCAAAVPLFPFALFLRKPAGGTPVERTTRKGTFVRCCGEVKFLVAMLFKGPKGRPNVCYPSRLLRDPSPHGTRCERRREWGNFPPQAVHC</sequence>
<reference evidence="1 2" key="1">
    <citation type="submission" date="2019-02" db="EMBL/GenBank/DDBJ databases">
        <title>Deep-cultivation of Planctomycetes and their phenomic and genomic characterization uncovers novel biology.</title>
        <authorList>
            <person name="Wiegand S."/>
            <person name="Jogler M."/>
            <person name="Boedeker C."/>
            <person name="Pinto D."/>
            <person name="Vollmers J."/>
            <person name="Rivas-Marin E."/>
            <person name="Kohn T."/>
            <person name="Peeters S.H."/>
            <person name="Heuer A."/>
            <person name="Rast P."/>
            <person name="Oberbeckmann S."/>
            <person name="Bunk B."/>
            <person name="Jeske O."/>
            <person name="Meyerdierks A."/>
            <person name="Storesund J.E."/>
            <person name="Kallscheuer N."/>
            <person name="Luecker S."/>
            <person name="Lage O.M."/>
            <person name="Pohl T."/>
            <person name="Merkel B.J."/>
            <person name="Hornburger P."/>
            <person name="Mueller R.-W."/>
            <person name="Bruemmer F."/>
            <person name="Labrenz M."/>
            <person name="Spormann A.M."/>
            <person name="Op Den Camp H."/>
            <person name="Overmann J."/>
            <person name="Amann R."/>
            <person name="Jetten M.S.M."/>
            <person name="Mascher T."/>
            <person name="Medema M.H."/>
            <person name="Devos D.P."/>
            <person name="Kaster A.-K."/>
            <person name="Ovreas L."/>
            <person name="Rohde M."/>
            <person name="Galperin M.Y."/>
            <person name="Jogler C."/>
        </authorList>
    </citation>
    <scope>NUCLEOTIDE SEQUENCE [LARGE SCALE GENOMIC DNA]</scope>
    <source>
        <strain evidence="1 2">Pla52o</strain>
    </source>
</reference>
<name>A0A5C6C0Q4_9BACT</name>
<comment type="caution">
    <text evidence="1">The sequence shown here is derived from an EMBL/GenBank/DDBJ whole genome shotgun (WGS) entry which is preliminary data.</text>
</comment>
<keyword evidence="2" id="KW-1185">Reference proteome</keyword>
<protein>
    <submittedName>
        <fullName evidence="1">Uncharacterized protein</fullName>
    </submittedName>
</protein>
<dbReference type="AlphaFoldDB" id="A0A5C6C0Q4"/>
<dbReference type="EMBL" id="SJPT01000010">
    <property type="protein sequence ID" value="TWU17728.1"/>
    <property type="molecule type" value="Genomic_DNA"/>
</dbReference>
<dbReference type="Proteomes" id="UP000316304">
    <property type="component" value="Unassembled WGS sequence"/>
</dbReference>
<organism evidence="1 2">
    <name type="scientific">Novipirellula galeiformis</name>
    <dbReference type="NCBI Taxonomy" id="2528004"/>
    <lineage>
        <taxon>Bacteria</taxon>
        <taxon>Pseudomonadati</taxon>
        <taxon>Planctomycetota</taxon>
        <taxon>Planctomycetia</taxon>
        <taxon>Pirellulales</taxon>
        <taxon>Pirellulaceae</taxon>
        <taxon>Novipirellula</taxon>
    </lineage>
</organism>
<accession>A0A5C6C0Q4</accession>